<comment type="caution">
    <text evidence="5">The sequence shown here is derived from an EMBL/GenBank/DDBJ whole genome shotgun (WGS) entry which is preliminary data.</text>
</comment>
<dbReference type="CDD" id="cd00009">
    <property type="entry name" value="AAA"/>
    <property type="match status" value="1"/>
</dbReference>
<reference evidence="5" key="1">
    <citation type="submission" date="2021-05" db="EMBL/GenBank/DDBJ databases">
        <title>A free-living protist that lacks canonical eukaryotic 1 DNA replication and segregation systems.</title>
        <authorList>
            <person name="Salas-Leiva D.E."/>
            <person name="Tromer E.C."/>
            <person name="Curtis B.A."/>
            <person name="Jerlstrom-Hultqvist J."/>
            <person name="Kolisko M."/>
            <person name="Yi Z."/>
            <person name="Salas-Leiva J.S."/>
            <person name="Gallot-Lavallee L."/>
            <person name="Kops G.J.P.L."/>
            <person name="Archibald J.M."/>
            <person name="Simpson A.G.B."/>
            <person name="Roger A.J."/>
        </authorList>
    </citation>
    <scope>NUCLEOTIDE SEQUENCE</scope>
    <source>
        <strain evidence="5">BICM</strain>
    </source>
</reference>
<dbReference type="GO" id="GO:0000731">
    <property type="term" value="P:DNA synthesis involved in DNA repair"/>
    <property type="evidence" value="ECO:0007669"/>
    <property type="project" value="TreeGrafter"/>
</dbReference>
<dbReference type="Gene3D" id="1.10.8.60">
    <property type="match status" value="1"/>
</dbReference>
<evidence type="ECO:0000259" key="4">
    <source>
        <dbReference type="SMART" id="SM00382"/>
    </source>
</evidence>
<dbReference type="PANTHER" id="PTHR13779">
    <property type="entry name" value="WERNER HELICASE-INTERACTING PROTEIN 1 FAMILY MEMBER"/>
    <property type="match status" value="1"/>
</dbReference>
<feature type="domain" description="AAA+ ATPase" evidence="4">
    <location>
        <begin position="59"/>
        <end position="173"/>
    </location>
</feature>
<dbReference type="SMART" id="SM00382">
    <property type="entry name" value="AAA"/>
    <property type="match status" value="1"/>
</dbReference>
<dbReference type="Gene3D" id="1.20.272.10">
    <property type="match status" value="1"/>
</dbReference>
<dbReference type="OrthoDB" id="10265467at2759"/>
<sequence>MQRYFGQQASMGALADNKQLYDERTPLADRMRPRSLEEVIGHGTSSMWDVVRMHKGTKRLPSMVIYGPPGIGKTTIARLLAAHTHATFIPMHASMAGLKDLRDVLAAAKERRARKEATLVFVDEIHRWAKNVQEALLGPIEDGTIIFIGATTENPGFSVVGALRSRLFVTKLEPLTPTDVCGILVNALNSPKGLGMKDIVVQGPAMAKLCSSCGGDARRALNCLDFAVTLGEKESRAPDGAVVVTEGLVGRAVDHIFGEYDRMGDMHYDYISAFIKSVRGSAVDGALYWLAVMLHHGEQPEFIARRLIISAAEDIGVADTSMLPLASATLNAVHATGMPEARIFLAECTVALCRAPKSCSAYRGLDAAMDLLRTHPPQPVPMHLRNAPTDVHESMGAHAEYKYPHSFGGYCQQEYLPAGMEGVRFYEETALPQPVEYEID</sequence>
<proteinExistence type="inferred from homology"/>
<comment type="similarity">
    <text evidence="1">Belongs to the AAA ATPase family. RarA/MGS1/WRNIP1 subfamily.</text>
</comment>
<keyword evidence="2" id="KW-0547">Nucleotide-binding</keyword>
<dbReference type="InterPro" id="IPR008921">
    <property type="entry name" value="DNA_pol3_clamp-load_cplx_C"/>
</dbReference>
<evidence type="ECO:0000313" key="6">
    <source>
        <dbReference type="Proteomes" id="UP000717585"/>
    </source>
</evidence>
<keyword evidence="3" id="KW-0067">ATP-binding</keyword>
<accession>A0A8J6AUB8</accession>
<keyword evidence="6" id="KW-1185">Reference proteome</keyword>
<dbReference type="CDD" id="cd18139">
    <property type="entry name" value="HLD_clamp_RarA"/>
    <property type="match status" value="1"/>
</dbReference>
<dbReference type="PANTHER" id="PTHR13779:SF7">
    <property type="entry name" value="ATPASE WRNIP1"/>
    <property type="match status" value="1"/>
</dbReference>
<dbReference type="InterPro" id="IPR027417">
    <property type="entry name" value="P-loop_NTPase"/>
</dbReference>
<evidence type="ECO:0000256" key="1">
    <source>
        <dbReference type="ARBA" id="ARBA00008959"/>
    </source>
</evidence>
<dbReference type="InterPro" id="IPR003593">
    <property type="entry name" value="AAA+_ATPase"/>
</dbReference>
<evidence type="ECO:0000313" key="5">
    <source>
        <dbReference type="EMBL" id="KAG9391770.1"/>
    </source>
</evidence>
<evidence type="ECO:0000256" key="2">
    <source>
        <dbReference type="ARBA" id="ARBA00022741"/>
    </source>
</evidence>
<dbReference type="Gene3D" id="1.10.3710.10">
    <property type="entry name" value="DNA polymerase III clamp loader subunits, C-terminal domain"/>
    <property type="match status" value="1"/>
</dbReference>
<dbReference type="Pfam" id="PF12002">
    <property type="entry name" value="MgsA_C"/>
    <property type="match status" value="1"/>
</dbReference>
<dbReference type="SUPFAM" id="SSF48019">
    <property type="entry name" value="post-AAA+ oligomerization domain-like"/>
    <property type="match status" value="1"/>
</dbReference>
<protein>
    <submittedName>
        <fullName evidence="5">MgsA AAA+ ATPase C terminal</fullName>
    </submittedName>
</protein>
<organism evidence="5 6">
    <name type="scientific">Carpediemonas membranifera</name>
    <dbReference type="NCBI Taxonomy" id="201153"/>
    <lineage>
        <taxon>Eukaryota</taxon>
        <taxon>Metamonada</taxon>
        <taxon>Carpediemonas-like organisms</taxon>
        <taxon>Carpediemonas</taxon>
    </lineage>
</organism>
<dbReference type="GO" id="GO:0003677">
    <property type="term" value="F:DNA binding"/>
    <property type="evidence" value="ECO:0007669"/>
    <property type="project" value="InterPro"/>
</dbReference>
<evidence type="ECO:0000256" key="3">
    <source>
        <dbReference type="ARBA" id="ARBA00022840"/>
    </source>
</evidence>
<dbReference type="Proteomes" id="UP000717585">
    <property type="component" value="Unassembled WGS sequence"/>
</dbReference>
<dbReference type="InterPro" id="IPR021886">
    <property type="entry name" value="MgsA_C"/>
</dbReference>
<dbReference type="GO" id="GO:0005524">
    <property type="term" value="F:ATP binding"/>
    <property type="evidence" value="ECO:0007669"/>
    <property type="project" value="UniProtKB-KW"/>
</dbReference>
<dbReference type="AlphaFoldDB" id="A0A8J6AUB8"/>
<dbReference type="Gene3D" id="3.40.50.300">
    <property type="entry name" value="P-loop containing nucleotide triphosphate hydrolases"/>
    <property type="match status" value="1"/>
</dbReference>
<dbReference type="InterPro" id="IPR032423">
    <property type="entry name" value="AAA_assoc_2"/>
</dbReference>
<dbReference type="InterPro" id="IPR003959">
    <property type="entry name" value="ATPase_AAA_core"/>
</dbReference>
<dbReference type="Pfam" id="PF16193">
    <property type="entry name" value="AAA_assoc_2"/>
    <property type="match status" value="1"/>
</dbReference>
<dbReference type="GO" id="GO:0016887">
    <property type="term" value="F:ATP hydrolysis activity"/>
    <property type="evidence" value="ECO:0007669"/>
    <property type="project" value="InterPro"/>
</dbReference>
<dbReference type="Pfam" id="PF00004">
    <property type="entry name" value="AAA"/>
    <property type="match status" value="1"/>
</dbReference>
<dbReference type="GO" id="GO:0008047">
    <property type="term" value="F:enzyme activator activity"/>
    <property type="evidence" value="ECO:0007669"/>
    <property type="project" value="TreeGrafter"/>
</dbReference>
<name>A0A8J6AUB8_9EUKA</name>
<dbReference type="GO" id="GO:0017116">
    <property type="term" value="F:single-stranded DNA helicase activity"/>
    <property type="evidence" value="ECO:0007669"/>
    <property type="project" value="TreeGrafter"/>
</dbReference>
<dbReference type="InterPro" id="IPR051314">
    <property type="entry name" value="AAA_ATPase_RarA/MGS1/WRNIP1"/>
</dbReference>
<dbReference type="SUPFAM" id="SSF52540">
    <property type="entry name" value="P-loop containing nucleoside triphosphate hydrolases"/>
    <property type="match status" value="1"/>
</dbReference>
<gene>
    <name evidence="5" type="ORF">J8273_6549</name>
</gene>
<dbReference type="GO" id="GO:0006261">
    <property type="term" value="P:DNA-templated DNA replication"/>
    <property type="evidence" value="ECO:0007669"/>
    <property type="project" value="TreeGrafter"/>
</dbReference>
<dbReference type="FunFam" id="1.20.272.10:FF:000001">
    <property type="entry name" value="Putative AAA family ATPase"/>
    <property type="match status" value="1"/>
</dbReference>
<dbReference type="EMBL" id="JAHDYR010000053">
    <property type="protein sequence ID" value="KAG9391770.1"/>
    <property type="molecule type" value="Genomic_DNA"/>
</dbReference>